<proteinExistence type="predicted"/>
<keyword evidence="2" id="KW-1185">Reference proteome</keyword>
<protein>
    <submittedName>
        <fullName evidence="1">Uncharacterized protein</fullName>
    </submittedName>
</protein>
<reference evidence="1" key="1">
    <citation type="submission" date="2023-03" db="EMBL/GenBank/DDBJ databases">
        <authorList>
            <person name="Cremers G."/>
            <person name="Picone N."/>
        </authorList>
    </citation>
    <scope>NUCLEOTIDE SEQUENCE</scope>
    <source>
        <strain evidence="1">Sample_alias</strain>
    </source>
</reference>
<dbReference type="Proteomes" id="UP001161497">
    <property type="component" value="Chromosome"/>
</dbReference>
<dbReference type="RefSeq" id="WP_009060542.1">
    <property type="nucleotide sequence ID" value="NZ_JAHXRZ010000017.1"/>
</dbReference>
<evidence type="ECO:0000313" key="2">
    <source>
        <dbReference type="Proteomes" id="UP001161497"/>
    </source>
</evidence>
<evidence type="ECO:0000313" key="1">
    <source>
        <dbReference type="EMBL" id="CAI9085142.1"/>
    </source>
</evidence>
<name>A0ABM9IBW8_9BACT</name>
<sequence length="63" mass="7215">MEETYNLALINLEIFETKLKEKIKFMWKNPQISPLGNLSHFSNQVPDLRNQLLSVTALATIGL</sequence>
<gene>
    <name evidence="1" type="ORF">MFUM_0762</name>
</gene>
<organism evidence="1 2">
    <name type="scientific">Candidatus Methylacidiphilum fumarolicum</name>
    <dbReference type="NCBI Taxonomy" id="591154"/>
    <lineage>
        <taxon>Bacteria</taxon>
        <taxon>Pseudomonadati</taxon>
        <taxon>Verrucomicrobiota</taxon>
        <taxon>Methylacidiphilae</taxon>
        <taxon>Methylacidiphilales</taxon>
        <taxon>Methylacidiphilaceae</taxon>
        <taxon>Methylacidiphilum (ex Ratnadevi et al. 2023)</taxon>
    </lineage>
</organism>
<dbReference type="EMBL" id="OX458932">
    <property type="protein sequence ID" value="CAI9085142.1"/>
    <property type="molecule type" value="Genomic_DNA"/>
</dbReference>
<accession>A0ABM9IBW8</accession>